<evidence type="ECO:0000313" key="5">
    <source>
        <dbReference type="EMBL" id="RGP80571.1"/>
    </source>
</evidence>
<dbReference type="Gene3D" id="1.25.40.20">
    <property type="entry name" value="Ankyrin repeat-containing domain"/>
    <property type="match status" value="3"/>
</dbReference>
<feature type="repeat" description="ANK" evidence="3">
    <location>
        <begin position="917"/>
        <end position="949"/>
    </location>
</feature>
<sequence length="1204" mass="134191">MEPVGLAVGVIGLAGLFNTCLDGLQKLDSYKTASRDSRQLDAQLNATVHLFERWGDGVGINQEKVSDTHHPDLDDSRTFAVVQGLLNSIKDFMQASDYAASKKSLQRHVPLPAPDQGFSGVIKMSRWEKTAWALRGKLKQTNQVQTLASLVADLYSVIPPANNSSVTNDRLSVDGSYANEMLEEMRELRTWLSSPSPNDIYDDARGKRLDKTCEWILQRDEFLKWQAASTSSKLLWIKGPAGFGKTILCSRIVEEVEKTSKGPVASFFLSTKFEGRDDPFSVIRSWLTDLMLQSEVVHDIVKASRASQNEQKATQARILTLLRNVLTELSACTLVLDGLDECTGMTSTNEQSVPHFLNELVKAISGTSTRILIMSRADAAIQQCLYESQNYSEYNIVAQDVEADLMTYSSQIVSTRLPNKDEPTRLFIAKKMKDRCEGQFQWIKLQERSLRKGRNKKQLERELDETPPGLNSLYDREWMRIDSMRPTDKERALSLLRWTAFARRPLNVFEISEAVFITDDCEELPVDEMPDSFDDDYVESMILNLCGSLLEIRYPSKSDRHPTESTGSDCTRNEQQLDIDLDSMGSQEVHLTHFSVKEYLLSINFFFTPSLASNENLRVSNERYGNMALAKACLRYISLPGAWDNWQADRRLGSATRLLWYAADLWPVHYKRAGEPDKELKDAINDLFEGRTRNFDFWRDWQDLTLFELPERVEDRYRKVSPFHIAISLGLEDVVADQIRKNKDILNTRSNSNAAALHFLCFPHSKSLAELLINSGAELDPLVGSGVTPLCLALAWGDNEIAEILVARGASVTLADSSAKTPLHMVAEQGNVDLARQILDKGADISATASDGYTPLLYAARNGHCEMVKLLLARGANCLDPVDGYTAVGLAAWYNHISVVRIFIDHGVDLEASEEPRAPSVLSVSAVQGHTDLAELLIKKGATIDAMSYGTSGQTPLCLASSWGKFAMVDLLLSKGADVNKVSEDLETPLYKAVRNGKHDVVELLLRNGADECIRCKDGLSVPLHLASFNGSTQMVKLFLDFGIDVESKDLTGRTGLSHAAERGYTSVVELLLEKNGSHLTIADNCKRTPLQYACSGGHVDIVNMILSRSPNDGFMIDWRDHWGSTPLSIAARQGHEEIVNILLDTKLVDTNSSDDLGRTIIWWAKNQGHLDVLDLLVGQDDQQMDVGTRKNGVQGKYTMLELS</sequence>
<evidence type="ECO:0000256" key="1">
    <source>
        <dbReference type="ARBA" id="ARBA00022737"/>
    </source>
</evidence>
<dbReference type="PANTHER" id="PTHR24198:SF165">
    <property type="entry name" value="ANKYRIN REPEAT-CONTAINING PROTEIN-RELATED"/>
    <property type="match status" value="1"/>
</dbReference>
<dbReference type="EMBL" id="PXOG01000028">
    <property type="protein sequence ID" value="RGP80571.1"/>
    <property type="molecule type" value="Genomic_DNA"/>
</dbReference>
<dbReference type="SUPFAM" id="SSF52540">
    <property type="entry name" value="P-loop containing nucleoside triphosphate hydrolases"/>
    <property type="match status" value="1"/>
</dbReference>
<comment type="caution">
    <text evidence="5">The sequence shown here is derived from an EMBL/GenBank/DDBJ whole genome shotgun (WGS) entry which is preliminary data.</text>
</comment>
<keyword evidence="6" id="KW-1185">Reference proteome</keyword>
<feature type="repeat" description="ANK" evidence="3">
    <location>
        <begin position="1019"/>
        <end position="1051"/>
    </location>
</feature>
<dbReference type="InterPro" id="IPR036770">
    <property type="entry name" value="Ankyrin_rpt-contain_sf"/>
</dbReference>
<feature type="repeat" description="ANK" evidence="3">
    <location>
        <begin position="785"/>
        <end position="817"/>
    </location>
</feature>
<dbReference type="Proteomes" id="UP000266234">
    <property type="component" value="Unassembled WGS sequence"/>
</dbReference>
<dbReference type="SMART" id="SM00248">
    <property type="entry name" value="ANK"/>
    <property type="match status" value="13"/>
</dbReference>
<dbReference type="AlphaFoldDB" id="A0A395T7C7"/>
<dbReference type="Pfam" id="PF14479">
    <property type="entry name" value="HeLo"/>
    <property type="match status" value="1"/>
</dbReference>
<reference evidence="5 6" key="1">
    <citation type="journal article" date="2018" name="PLoS Pathog.">
        <title>Evolution of structural diversity of trichothecenes, a family of toxins produced by plant pathogenic and entomopathogenic fungi.</title>
        <authorList>
            <person name="Proctor R.H."/>
            <person name="McCormick S.P."/>
            <person name="Kim H.S."/>
            <person name="Cardoza R.E."/>
            <person name="Stanley A.M."/>
            <person name="Lindo L."/>
            <person name="Kelly A."/>
            <person name="Brown D.W."/>
            <person name="Lee T."/>
            <person name="Vaughan M.M."/>
            <person name="Alexander N.J."/>
            <person name="Busman M."/>
            <person name="Gutierrez S."/>
        </authorList>
    </citation>
    <scope>NUCLEOTIDE SEQUENCE [LARGE SCALE GENOMIC DNA]</scope>
    <source>
        <strain evidence="5 6">NRRL 20695</strain>
    </source>
</reference>
<dbReference type="Pfam" id="PF12796">
    <property type="entry name" value="Ank_2"/>
    <property type="match status" value="5"/>
</dbReference>
<evidence type="ECO:0000313" key="6">
    <source>
        <dbReference type="Proteomes" id="UP000266234"/>
    </source>
</evidence>
<feature type="repeat" description="ANK" evidence="3">
    <location>
        <begin position="1123"/>
        <end position="1145"/>
    </location>
</feature>
<dbReference type="Pfam" id="PF24883">
    <property type="entry name" value="NPHP3_N"/>
    <property type="match status" value="1"/>
</dbReference>
<dbReference type="PROSITE" id="PS50837">
    <property type="entry name" value="NACHT"/>
    <property type="match status" value="1"/>
</dbReference>
<dbReference type="InterPro" id="IPR029498">
    <property type="entry name" value="HeLo_dom"/>
</dbReference>
<keyword evidence="2 3" id="KW-0040">ANK repeat</keyword>
<dbReference type="PROSITE" id="PS50088">
    <property type="entry name" value="ANK_REPEAT"/>
    <property type="match status" value="9"/>
</dbReference>
<feature type="repeat" description="ANK" evidence="3">
    <location>
        <begin position="851"/>
        <end position="877"/>
    </location>
</feature>
<dbReference type="PANTHER" id="PTHR24198">
    <property type="entry name" value="ANKYRIN REPEAT AND PROTEIN KINASE DOMAIN-CONTAINING PROTEIN"/>
    <property type="match status" value="1"/>
</dbReference>
<evidence type="ECO:0000256" key="2">
    <source>
        <dbReference type="ARBA" id="ARBA00023043"/>
    </source>
</evidence>
<dbReference type="InterPro" id="IPR056884">
    <property type="entry name" value="NPHP3-like_N"/>
</dbReference>
<dbReference type="InterPro" id="IPR002110">
    <property type="entry name" value="Ankyrin_rpt"/>
</dbReference>
<feature type="repeat" description="ANK" evidence="3">
    <location>
        <begin position="883"/>
        <end position="915"/>
    </location>
</feature>
<dbReference type="InterPro" id="IPR038305">
    <property type="entry name" value="HeLo_sf"/>
</dbReference>
<gene>
    <name evidence="5" type="ORF">FLONG3_1310</name>
</gene>
<keyword evidence="1" id="KW-0677">Repeat</keyword>
<feature type="repeat" description="ANK" evidence="3">
    <location>
        <begin position="985"/>
        <end position="1011"/>
    </location>
</feature>
<dbReference type="Gene3D" id="3.40.50.300">
    <property type="entry name" value="P-loop containing nucleotide triphosphate hydrolases"/>
    <property type="match status" value="1"/>
</dbReference>
<dbReference type="Gene3D" id="1.20.120.1020">
    <property type="entry name" value="Prion-inhibition and propagation, HeLo domain"/>
    <property type="match status" value="1"/>
</dbReference>
<evidence type="ECO:0000259" key="4">
    <source>
        <dbReference type="PROSITE" id="PS50837"/>
    </source>
</evidence>
<dbReference type="OrthoDB" id="539213at2759"/>
<feature type="domain" description="NACHT" evidence="4">
    <location>
        <begin position="233"/>
        <end position="379"/>
    </location>
</feature>
<accession>A0A395T7C7</accession>
<dbReference type="PROSITE" id="PS50297">
    <property type="entry name" value="ANK_REP_REGION"/>
    <property type="match status" value="8"/>
</dbReference>
<evidence type="ECO:0000256" key="3">
    <source>
        <dbReference type="PROSITE-ProRule" id="PRU00023"/>
    </source>
</evidence>
<organism evidence="5 6">
    <name type="scientific">Fusarium longipes</name>
    <dbReference type="NCBI Taxonomy" id="694270"/>
    <lineage>
        <taxon>Eukaryota</taxon>
        <taxon>Fungi</taxon>
        <taxon>Dikarya</taxon>
        <taxon>Ascomycota</taxon>
        <taxon>Pezizomycotina</taxon>
        <taxon>Sordariomycetes</taxon>
        <taxon>Hypocreomycetidae</taxon>
        <taxon>Hypocreales</taxon>
        <taxon>Nectriaceae</taxon>
        <taxon>Fusarium</taxon>
    </lineage>
</organism>
<feature type="repeat" description="ANK" evidence="3">
    <location>
        <begin position="952"/>
        <end position="984"/>
    </location>
</feature>
<dbReference type="STRING" id="694270.A0A395T7C7"/>
<protein>
    <recommendedName>
        <fullName evidence="4">NACHT domain-containing protein</fullName>
    </recommendedName>
</protein>
<dbReference type="GO" id="GO:0005737">
    <property type="term" value="C:cytoplasm"/>
    <property type="evidence" value="ECO:0007669"/>
    <property type="project" value="TreeGrafter"/>
</dbReference>
<proteinExistence type="predicted"/>
<dbReference type="InterPro" id="IPR007111">
    <property type="entry name" value="NACHT_NTPase"/>
</dbReference>
<dbReference type="SUPFAM" id="SSF48403">
    <property type="entry name" value="Ankyrin repeat"/>
    <property type="match status" value="2"/>
</dbReference>
<dbReference type="PRINTS" id="PR01415">
    <property type="entry name" value="ANKYRIN"/>
</dbReference>
<name>A0A395T7C7_9HYPO</name>
<feature type="repeat" description="ANK" evidence="3">
    <location>
        <begin position="818"/>
        <end position="850"/>
    </location>
</feature>
<dbReference type="InterPro" id="IPR027417">
    <property type="entry name" value="P-loop_NTPase"/>
</dbReference>